<reference evidence="2 3" key="1">
    <citation type="journal article" date="2017" name="Int. J. Syst. Evol. Microbiol.">
        <title>Jeotgalibaca porci sp. nov. and Jeotgalibaca arthritidis sp. nov., isolated from pigs, and emended description of the genus Jeotgalibaca.</title>
        <authorList>
            <person name="Zamora L."/>
            <person name="Perez-Sancho M."/>
            <person name="Dominguez L."/>
            <person name="Fernandez-Garayzabal J.F."/>
            <person name="Vela A.I."/>
        </authorList>
    </citation>
    <scope>NUCLEOTIDE SEQUENCE [LARGE SCALE GENOMIC DNA]</scope>
    <source>
        <strain evidence="2 3">CCUG 69148</strain>
    </source>
</reference>
<evidence type="ECO:0000313" key="3">
    <source>
        <dbReference type="Proteomes" id="UP000501830"/>
    </source>
</evidence>
<feature type="transmembrane region" description="Helical" evidence="1">
    <location>
        <begin position="298"/>
        <end position="319"/>
    </location>
</feature>
<dbReference type="RefSeq" id="WP_166062283.1">
    <property type="nucleotide sequence ID" value="NZ_CP049889.1"/>
</dbReference>
<feature type="transmembrane region" description="Helical" evidence="1">
    <location>
        <begin position="6"/>
        <end position="27"/>
    </location>
</feature>
<feature type="transmembrane region" description="Helical" evidence="1">
    <location>
        <begin position="34"/>
        <end position="51"/>
    </location>
</feature>
<feature type="transmembrane region" description="Helical" evidence="1">
    <location>
        <begin position="104"/>
        <end position="121"/>
    </location>
</feature>
<dbReference type="AlphaFoldDB" id="A0A6G7WG70"/>
<keyword evidence="1" id="KW-0472">Membrane</keyword>
<organism evidence="2 3">
    <name type="scientific">Jeotgalibaca porci</name>
    <dbReference type="NCBI Taxonomy" id="1868793"/>
    <lineage>
        <taxon>Bacteria</taxon>
        <taxon>Bacillati</taxon>
        <taxon>Bacillota</taxon>
        <taxon>Bacilli</taxon>
        <taxon>Lactobacillales</taxon>
        <taxon>Carnobacteriaceae</taxon>
        <taxon>Jeotgalibaca</taxon>
    </lineage>
</organism>
<dbReference type="KEGG" id="jpo:G7058_03670"/>
<dbReference type="GeneID" id="94552364"/>
<feature type="transmembrane region" description="Helical" evidence="1">
    <location>
        <begin position="257"/>
        <end position="278"/>
    </location>
</feature>
<dbReference type="Pfam" id="PF14897">
    <property type="entry name" value="EpsG"/>
    <property type="match status" value="1"/>
</dbReference>
<name>A0A6G7WG70_9LACT</name>
<dbReference type="InterPro" id="IPR049458">
    <property type="entry name" value="EpsG-like"/>
</dbReference>
<accession>A0A6G7WG70</accession>
<evidence type="ECO:0008006" key="4">
    <source>
        <dbReference type="Google" id="ProtNLM"/>
    </source>
</evidence>
<gene>
    <name evidence="2" type="ORF">G7058_03670</name>
</gene>
<feature type="transmembrane region" description="Helical" evidence="1">
    <location>
        <begin position="184"/>
        <end position="206"/>
    </location>
</feature>
<keyword evidence="1" id="KW-0812">Transmembrane</keyword>
<evidence type="ECO:0000313" key="2">
    <source>
        <dbReference type="EMBL" id="QIK51232.1"/>
    </source>
</evidence>
<dbReference type="EMBL" id="CP049889">
    <property type="protein sequence ID" value="QIK51232.1"/>
    <property type="molecule type" value="Genomic_DNA"/>
</dbReference>
<protein>
    <recommendedName>
        <fullName evidence="4">EpsG family protein</fullName>
    </recommendedName>
</protein>
<evidence type="ECO:0000256" key="1">
    <source>
        <dbReference type="SAM" id="Phobius"/>
    </source>
</evidence>
<sequence length="368" mass="43305">MVASLPIVIVIFYYFFLVFVILANIELTKVYSRILNTVFLCSVLVVAYNFIPTQQMDLYRYYLMLDEVEHMDINWNQIINYGPYRQTILTSIYFNIMSKIENRSWFVIFPTGMVFSLIFFVSNKFRKDYNITYSSFAFFMVSIISVSSVFLIITGVRQNLAWSLLMVAVYYDFFSKEKKRVMNVVLYVLPLLVHLSAAPIVVLRLVLILVKKFPFLKYLLILWPLSLIIFTNIHNYLPPILQSSLVVLGRYVENVENYIPTAQFAVAIVSYVLILFLITSMKKRNTLANFISKDYYNFYYLVLLFGISSIFIPTLFSRTFELVIYISLPMFSSVLTTKFNFRLPILLIIIAMFVVLFYWQDLMLGYFF</sequence>
<keyword evidence="3" id="KW-1185">Reference proteome</keyword>
<dbReference type="Proteomes" id="UP000501830">
    <property type="component" value="Chromosome"/>
</dbReference>
<feature type="transmembrane region" description="Helical" evidence="1">
    <location>
        <begin position="133"/>
        <end position="156"/>
    </location>
</feature>
<feature type="transmembrane region" description="Helical" evidence="1">
    <location>
        <begin position="218"/>
        <end position="237"/>
    </location>
</feature>
<feature type="transmembrane region" description="Helical" evidence="1">
    <location>
        <begin position="339"/>
        <end position="359"/>
    </location>
</feature>
<proteinExistence type="predicted"/>
<keyword evidence="1" id="KW-1133">Transmembrane helix</keyword>